<dbReference type="Proteomes" id="UP000601171">
    <property type="component" value="Unassembled WGS sequence"/>
</dbReference>
<reference evidence="1" key="1">
    <citation type="submission" date="2020-08" db="EMBL/GenBank/DDBJ databases">
        <title>Genome public.</title>
        <authorList>
            <person name="Liu C."/>
            <person name="Sun Q."/>
        </authorList>
    </citation>
    <scope>NUCLEOTIDE SEQUENCE</scope>
    <source>
        <strain evidence="1">BX21</strain>
    </source>
</reference>
<protein>
    <submittedName>
        <fullName evidence="1">Uncharacterized protein</fullName>
    </submittedName>
</protein>
<sequence>MYAILTYSTDQTRPNYQIEFTTSKKKVREALNCEMKPTYGNPELAKNWHNDIKSVYEMPPSWRKPTKSFINKEVERQKGSIYSPNANGVMASCIRRDGVEVKEI</sequence>
<proteinExistence type="predicted"/>
<gene>
    <name evidence="1" type="ORF">H8707_07425</name>
</gene>
<comment type="caution">
    <text evidence="1">The sequence shown here is derived from an EMBL/GenBank/DDBJ whole genome shotgun (WGS) entry which is preliminary data.</text>
</comment>
<name>A0A926ET68_9FIRM</name>
<dbReference type="RefSeq" id="WP_262429518.1">
    <property type="nucleotide sequence ID" value="NZ_JACRTG010000018.1"/>
</dbReference>
<keyword evidence="2" id="KW-1185">Reference proteome</keyword>
<accession>A0A926ET68</accession>
<dbReference type="EMBL" id="JACRTG010000018">
    <property type="protein sequence ID" value="MBC8588065.1"/>
    <property type="molecule type" value="Genomic_DNA"/>
</dbReference>
<evidence type="ECO:0000313" key="2">
    <source>
        <dbReference type="Proteomes" id="UP000601171"/>
    </source>
</evidence>
<evidence type="ECO:0000313" key="1">
    <source>
        <dbReference type="EMBL" id="MBC8588065.1"/>
    </source>
</evidence>
<organism evidence="1 2">
    <name type="scientific">Paratissierella segnis</name>
    <dbReference type="NCBI Taxonomy" id="2763679"/>
    <lineage>
        <taxon>Bacteria</taxon>
        <taxon>Bacillati</taxon>
        <taxon>Bacillota</taxon>
        <taxon>Tissierellia</taxon>
        <taxon>Tissierellales</taxon>
        <taxon>Tissierellaceae</taxon>
        <taxon>Paratissierella</taxon>
    </lineage>
</organism>
<dbReference type="AlphaFoldDB" id="A0A926ET68"/>